<accession>A0A2S5KI64</accession>
<comment type="caution">
    <text evidence="3">The sequence shown here is derived from an EMBL/GenBank/DDBJ whole genome shotgun (WGS) entry which is preliminary data.</text>
</comment>
<protein>
    <recommendedName>
        <fullName evidence="2">UPF0125 protein C4K68_26085</fullName>
    </recommendedName>
</protein>
<comment type="similarity">
    <text evidence="1 2">Belongs to the UPF0125 (RnfH) family.</text>
</comment>
<dbReference type="OrthoDB" id="9796575at2"/>
<dbReference type="HAMAP" id="MF_00460">
    <property type="entry name" value="UPF0125_RnfH"/>
    <property type="match status" value="1"/>
</dbReference>
<name>A0A2S5KI64_9PROT</name>
<evidence type="ECO:0000313" key="4">
    <source>
        <dbReference type="Proteomes" id="UP000238196"/>
    </source>
</evidence>
<evidence type="ECO:0000256" key="2">
    <source>
        <dbReference type="HAMAP-Rule" id="MF_00460"/>
    </source>
</evidence>
<dbReference type="AlphaFoldDB" id="A0A2S5KI64"/>
<dbReference type="PANTHER" id="PTHR37483">
    <property type="entry name" value="UPF0125 PROTEIN RATB"/>
    <property type="match status" value="1"/>
</dbReference>
<dbReference type="NCBIfam" id="NF002490">
    <property type="entry name" value="PRK01777.1"/>
    <property type="match status" value="1"/>
</dbReference>
<reference evidence="3 4" key="1">
    <citation type="submission" date="2018-02" db="EMBL/GenBank/DDBJ databases">
        <title>novel marine gammaproteobacteria from coastal saline agro ecosystem.</title>
        <authorList>
            <person name="Krishnan R."/>
            <person name="Ramesh Kumar N."/>
        </authorList>
    </citation>
    <scope>NUCLEOTIDE SEQUENCE [LARGE SCALE GENOMIC DNA]</scope>
    <source>
        <strain evidence="3 4">228</strain>
    </source>
</reference>
<dbReference type="Pfam" id="PF03658">
    <property type="entry name" value="Ub-RnfH"/>
    <property type="match status" value="1"/>
</dbReference>
<dbReference type="InterPro" id="IPR037021">
    <property type="entry name" value="RnfH_sf"/>
</dbReference>
<dbReference type="InterPro" id="IPR016155">
    <property type="entry name" value="Mopterin_synth/thiamin_S_b"/>
</dbReference>
<evidence type="ECO:0000256" key="1">
    <source>
        <dbReference type="ARBA" id="ARBA00010645"/>
    </source>
</evidence>
<evidence type="ECO:0000313" key="3">
    <source>
        <dbReference type="EMBL" id="PPC74478.1"/>
    </source>
</evidence>
<organism evidence="3 4">
    <name type="scientific">Proteobacteria bacterium 228</name>
    <dbReference type="NCBI Taxonomy" id="2083153"/>
    <lineage>
        <taxon>Bacteria</taxon>
        <taxon>Pseudomonadati</taxon>
        <taxon>Pseudomonadota</taxon>
    </lineage>
</organism>
<gene>
    <name evidence="3" type="ORF">C4K68_26085</name>
</gene>
<sequence length="98" mass="10873">MISVEVAYALPTDQMIIPLQIEEGCSLYQAVVQSGIADYYPEIDPETQPMGIFGKAVRNPKQQALREGERVELYRPLKVDPKQARANRAAKAKAGRAD</sequence>
<dbReference type="Gene3D" id="3.10.20.280">
    <property type="entry name" value="RnfH-like"/>
    <property type="match status" value="1"/>
</dbReference>
<dbReference type="InterPro" id="IPR005346">
    <property type="entry name" value="RnfH"/>
</dbReference>
<dbReference type="Proteomes" id="UP000238196">
    <property type="component" value="Unassembled WGS sequence"/>
</dbReference>
<dbReference type="PANTHER" id="PTHR37483:SF1">
    <property type="entry name" value="UPF0125 PROTEIN RATB"/>
    <property type="match status" value="1"/>
</dbReference>
<proteinExistence type="inferred from homology"/>
<dbReference type="SUPFAM" id="SSF54285">
    <property type="entry name" value="MoaD/ThiS"/>
    <property type="match status" value="1"/>
</dbReference>
<dbReference type="EMBL" id="PRLP01000148">
    <property type="protein sequence ID" value="PPC74478.1"/>
    <property type="molecule type" value="Genomic_DNA"/>
</dbReference>